<dbReference type="EMBL" id="CM055104">
    <property type="protein sequence ID" value="KAJ7533122.1"/>
    <property type="molecule type" value="Genomic_DNA"/>
</dbReference>
<reference evidence="2" key="1">
    <citation type="journal article" date="2024" name="Proc. Natl. Acad. Sci. U.S.A.">
        <title>Extraordinary preservation of gene collinearity over three hundred million years revealed in homosporous lycophytes.</title>
        <authorList>
            <person name="Li C."/>
            <person name="Wickell D."/>
            <person name="Kuo L.Y."/>
            <person name="Chen X."/>
            <person name="Nie B."/>
            <person name="Liao X."/>
            <person name="Peng D."/>
            <person name="Ji J."/>
            <person name="Jenkins J."/>
            <person name="Williams M."/>
            <person name="Shu S."/>
            <person name="Plott C."/>
            <person name="Barry K."/>
            <person name="Rajasekar S."/>
            <person name="Grimwood J."/>
            <person name="Han X."/>
            <person name="Sun S."/>
            <person name="Hou Z."/>
            <person name="He W."/>
            <person name="Dai G."/>
            <person name="Sun C."/>
            <person name="Schmutz J."/>
            <person name="Leebens-Mack J.H."/>
            <person name="Li F.W."/>
            <person name="Wang L."/>
        </authorList>
    </citation>
    <scope>NUCLEOTIDE SEQUENCE [LARGE SCALE GENOMIC DNA]</scope>
    <source>
        <strain evidence="2">cv. PW_Plant_1</strain>
    </source>
</reference>
<name>A0ACC2BTV1_DIPCM</name>
<protein>
    <submittedName>
        <fullName evidence="1">Uncharacterized protein</fullName>
    </submittedName>
</protein>
<evidence type="ECO:0000313" key="2">
    <source>
        <dbReference type="Proteomes" id="UP001162992"/>
    </source>
</evidence>
<evidence type="ECO:0000313" key="1">
    <source>
        <dbReference type="EMBL" id="KAJ7533122.1"/>
    </source>
</evidence>
<keyword evidence="2" id="KW-1185">Reference proteome</keyword>
<comment type="caution">
    <text evidence="1">The sequence shown here is derived from an EMBL/GenBank/DDBJ whole genome shotgun (WGS) entry which is preliminary data.</text>
</comment>
<accession>A0ACC2BTV1</accession>
<dbReference type="Proteomes" id="UP001162992">
    <property type="component" value="Chromosome 13"/>
</dbReference>
<gene>
    <name evidence="1" type="ORF">O6H91_13G034100</name>
</gene>
<proteinExistence type="predicted"/>
<sequence length="361" mass="40354">MNSRYARQSDVAVTCTPSVASYPFSEWFKPKLAQELSVAIPFRESNTLSHSTQSLYSSSYTHSLHPPPPYDHESSQQYLQSQLLKPPDQASSLKRETLPFLRLAPPIPEADIIPIRTAILLPDSRKEDSEEIVTVALQIGPPSGAENLTLRPSDDACEIFNSADKEYSYDGQPKLADHGQYWIPTPAQILVGPTQFSCPVCSKTFNRYNNMQMHMWGHGSQYRRGPDSLKGVQPKAMLRLPCYCCAIGCRNNINHPRAKSLKDFRTLQTHYKRKHGLKPFPCRKCGKAFAVRGDWRTHEKNCGKLWYCVCGSDFKHKRSLKDHIHAFGAGHAPYGGDSGEDDADPPTECEADDGTITGASQ</sequence>
<organism evidence="1 2">
    <name type="scientific">Diphasiastrum complanatum</name>
    <name type="common">Issler's clubmoss</name>
    <name type="synonym">Lycopodium complanatum</name>
    <dbReference type="NCBI Taxonomy" id="34168"/>
    <lineage>
        <taxon>Eukaryota</taxon>
        <taxon>Viridiplantae</taxon>
        <taxon>Streptophyta</taxon>
        <taxon>Embryophyta</taxon>
        <taxon>Tracheophyta</taxon>
        <taxon>Lycopodiopsida</taxon>
        <taxon>Lycopodiales</taxon>
        <taxon>Lycopodiaceae</taxon>
        <taxon>Lycopodioideae</taxon>
        <taxon>Diphasiastrum</taxon>
    </lineage>
</organism>